<proteinExistence type="predicted"/>
<dbReference type="EMBL" id="LN854559">
    <property type="protein sequence ID" value="CRL46899.1"/>
    <property type="molecule type" value="Genomic_DNA"/>
</dbReference>
<evidence type="ECO:0000313" key="2">
    <source>
        <dbReference type="EMBL" id="CRL46899.1"/>
    </source>
</evidence>
<geneLocation type="plasmid" evidence="4">
    <name>psg2</name>
</geneLocation>
<feature type="domain" description="Transposase (putative) YhgA-like" evidence="1">
    <location>
        <begin position="8"/>
        <end position="40"/>
    </location>
</feature>
<accession>A0A193QNW0</accession>
<dbReference type="Proteomes" id="UP000245838">
    <property type="component" value="Plasmid psg2"/>
</dbReference>
<reference evidence="4" key="1">
    <citation type="submission" date="2015-05" db="EMBL/GenBank/DDBJ databases">
        <authorList>
            <person name="Goodhead I."/>
        </authorList>
    </citation>
    <scope>NUCLEOTIDE SEQUENCE [LARGE SCALE GENOMIC DNA]</scope>
    <source>
        <strain evidence="4">morsitans</strain>
        <plasmid evidence="4">psg2</plasmid>
    </source>
</reference>
<dbReference type="InterPro" id="IPR006842">
    <property type="entry name" value="Transposase_31"/>
</dbReference>
<sequence>MSAGLSLHDGFFKKFLGDLAVARDFLDIHLLESLRQQCDLVR</sequence>
<dbReference type="EMBL" id="LN854559">
    <property type="protein sequence ID" value="CRL46914.1"/>
    <property type="molecule type" value="Genomic_DNA"/>
</dbReference>
<dbReference type="AlphaFoldDB" id="A0A193QNW0"/>
<dbReference type="Pfam" id="PF04754">
    <property type="entry name" value="Transposase_31"/>
    <property type="match status" value="1"/>
</dbReference>
<protein>
    <recommendedName>
        <fullName evidence="1">Transposase (putative) YhgA-like domain-containing protein</fullName>
    </recommendedName>
</protein>
<reference evidence="3" key="2">
    <citation type="submission" date="2015-05" db="EMBL/GenBank/DDBJ databases">
        <authorList>
            <person name="Wang D.B."/>
            <person name="Wang M."/>
        </authorList>
    </citation>
    <scope>NUCLEOTIDE SEQUENCE</scope>
    <source>
        <strain evidence="3">B4</strain>
    </source>
</reference>
<name>A0A193QNW0_SODGM</name>
<evidence type="ECO:0000313" key="3">
    <source>
        <dbReference type="EMBL" id="CRL46914.1"/>
    </source>
</evidence>
<gene>
    <name evidence="2" type="ORF">SGGMMB4_05868</name>
    <name evidence="3" type="ORF">SGGMMB4_05884</name>
</gene>
<organism evidence="3 4">
    <name type="scientific">Sodalis glossinidius (strain morsitans)</name>
    <dbReference type="NCBI Taxonomy" id="343509"/>
    <lineage>
        <taxon>Bacteria</taxon>
        <taxon>Pseudomonadati</taxon>
        <taxon>Pseudomonadota</taxon>
        <taxon>Gammaproteobacteria</taxon>
        <taxon>Enterobacterales</taxon>
        <taxon>Bruguierivoracaceae</taxon>
        <taxon>Sodalis</taxon>
    </lineage>
</organism>
<evidence type="ECO:0000259" key="1">
    <source>
        <dbReference type="Pfam" id="PF04754"/>
    </source>
</evidence>
<evidence type="ECO:0000313" key="4">
    <source>
        <dbReference type="Proteomes" id="UP000245838"/>
    </source>
</evidence>